<dbReference type="EMBL" id="MCFC01000033">
    <property type="protein sequence ID" value="ORY28142.1"/>
    <property type="molecule type" value="Genomic_DNA"/>
</dbReference>
<keyword evidence="2" id="KW-0472">Membrane</keyword>
<feature type="region of interest" description="Disordered" evidence="1">
    <location>
        <begin position="993"/>
        <end position="1068"/>
    </location>
</feature>
<feature type="region of interest" description="Disordered" evidence="1">
    <location>
        <begin position="458"/>
        <end position="592"/>
    </location>
</feature>
<feature type="region of interest" description="Disordered" evidence="1">
    <location>
        <begin position="319"/>
        <end position="416"/>
    </location>
</feature>
<feature type="compositionally biased region" description="Polar residues" evidence="1">
    <location>
        <begin position="543"/>
        <end position="571"/>
    </location>
</feature>
<keyword evidence="2" id="KW-1133">Transmembrane helix</keyword>
<feature type="region of interest" description="Disordered" evidence="1">
    <location>
        <begin position="871"/>
        <end position="900"/>
    </location>
</feature>
<feature type="transmembrane region" description="Helical" evidence="2">
    <location>
        <begin position="157"/>
        <end position="175"/>
    </location>
</feature>
<accession>A0A1Y2AZZ6</accession>
<evidence type="ECO:0000313" key="3">
    <source>
        <dbReference type="EMBL" id="ORY28142.1"/>
    </source>
</evidence>
<protein>
    <submittedName>
        <fullName evidence="3">Uncharacterized protein</fullName>
    </submittedName>
</protein>
<organism evidence="3 4">
    <name type="scientific">Naematelia encephala</name>
    <dbReference type="NCBI Taxonomy" id="71784"/>
    <lineage>
        <taxon>Eukaryota</taxon>
        <taxon>Fungi</taxon>
        <taxon>Dikarya</taxon>
        <taxon>Basidiomycota</taxon>
        <taxon>Agaricomycotina</taxon>
        <taxon>Tremellomycetes</taxon>
        <taxon>Tremellales</taxon>
        <taxon>Naemateliaceae</taxon>
        <taxon>Naematelia</taxon>
    </lineage>
</organism>
<feature type="compositionally biased region" description="Polar residues" evidence="1">
    <location>
        <begin position="1"/>
        <end position="15"/>
    </location>
</feature>
<feature type="region of interest" description="Disordered" evidence="1">
    <location>
        <begin position="93"/>
        <end position="123"/>
    </location>
</feature>
<comment type="caution">
    <text evidence="3">The sequence shown here is derived from an EMBL/GenBank/DDBJ whole genome shotgun (WGS) entry which is preliminary data.</text>
</comment>
<feature type="compositionally biased region" description="Low complexity" evidence="1">
    <location>
        <begin position="26"/>
        <end position="46"/>
    </location>
</feature>
<feature type="compositionally biased region" description="Polar residues" evidence="1">
    <location>
        <begin position="113"/>
        <end position="123"/>
    </location>
</feature>
<sequence length="1110" mass="121690">MTTAITDQGPLQSYLNDLDETDHSNNDGNSSPQSSSPSERYSPSVNGWTGDISSTAGPSIGTPERQNHTHAEFEERFKYLICSSGILEKDYVPGLGGGDDSNSNSLYPELPTEANQDQGTANPETGITGAIRLVRGRWDVVTAGAVLLLALGKLGDLFFLGISLVAVVAAAFIIYRRWNITTTSATPIPDSPRTSTLNSLVTFLSQSRQLDQTIDRALVLLQPQNATTTPTPTFQPLRVAIHRLTGNMTDHLASATSRLLEIVDKHELTVLGEMYDIPVTGSLYSPRLSQANGDDDEEEDKTAIISASVPSPKRAAFFSPSIKTHDQSPRSYSPSPMTASQSLPGHARSHHLSISVRPQLPGDDRFTLLPSRTPRISKRSSFDAETWSAVRSEGSTSAKRPKHERRITEADEEDADAVEPGVLLEEKPNVIGLGVLPNEDAISVNLGILPQEELLQAARSPFTPRRPSPLSRDRYQDRPVVTPPRTALLDLSLNSTTTWSAPPSPAMTSKQSNSSPAMSTIFPRSSPQSYPSRSLLSSPFPRTHSTSLPSTDSLPVSSTPNARRRSLQSINGHHRQSESFSTPVSSNAKRRSLQNMPYYPSETLADIPGADLSRTPSIPASELQATRSASATGSRRSSTVASPRLDYGVSISTPIANPSIKRISSVSPLTVPGLKASCLGIHLRRRRVACCLLGLRFESVDAYWKEVDQLLKDLEEGVVEELRGLETALKEAEKSFRIVPEQYNAHRSPPWIPSAWASNSSQRVDFAPRSSDEDLLVGHISELRQALVDTWHRLDEAEAELRGASRLDLAWAGVRQEIGKMVRAWERGREAVRRISTAEVPLSEMDQEHPQANETTEGKYPDFISTWQEASATDEDTGSTSLDTDRPSSLEDEEHETVEHDDLGEVLAPPGEDILYEATPQLGPSKTVSKGMSRDERIRLTKQARTKGLTLASMLDVEGSDKAQIDNLRLAGGRVVEELRGMMGLIQMRKTRGGDGWKIASPGMKDVDSTETDEKSDKDDEHVSEKDDEHISEKDDERLREKDVEHVSEKDDEHVSEKDDGHSSEKIVEVVREKDVEHLSERGVRHASAGFQGRDLGFVFPALTTKSAQT</sequence>
<feature type="compositionally biased region" description="Polar residues" evidence="1">
    <location>
        <begin position="578"/>
        <end position="587"/>
    </location>
</feature>
<dbReference type="STRING" id="71784.A0A1Y2AZZ6"/>
<proteinExistence type="predicted"/>
<evidence type="ECO:0000313" key="4">
    <source>
        <dbReference type="Proteomes" id="UP000193986"/>
    </source>
</evidence>
<feature type="compositionally biased region" description="Low complexity" evidence="1">
    <location>
        <begin position="522"/>
        <end position="541"/>
    </location>
</feature>
<feature type="region of interest" description="Disordered" evidence="1">
    <location>
        <begin position="1"/>
        <end position="66"/>
    </location>
</feature>
<feature type="compositionally biased region" description="Polar residues" evidence="1">
    <location>
        <begin position="329"/>
        <end position="343"/>
    </location>
</feature>
<dbReference type="InParanoid" id="A0A1Y2AZZ6"/>
<keyword evidence="2" id="KW-0812">Transmembrane</keyword>
<evidence type="ECO:0000256" key="2">
    <source>
        <dbReference type="SAM" id="Phobius"/>
    </source>
</evidence>
<feature type="compositionally biased region" description="Basic and acidic residues" evidence="1">
    <location>
        <begin position="1005"/>
        <end position="1068"/>
    </location>
</feature>
<evidence type="ECO:0000256" key="1">
    <source>
        <dbReference type="SAM" id="MobiDB-lite"/>
    </source>
</evidence>
<feature type="region of interest" description="Disordered" evidence="1">
    <location>
        <begin position="283"/>
        <end position="307"/>
    </location>
</feature>
<dbReference type="OrthoDB" id="21151at2759"/>
<dbReference type="AlphaFoldDB" id="A0A1Y2AZZ6"/>
<keyword evidence="4" id="KW-1185">Reference proteome</keyword>
<feature type="compositionally biased region" description="Polar residues" evidence="1">
    <location>
        <begin position="492"/>
        <end position="518"/>
    </location>
</feature>
<name>A0A1Y2AZZ6_9TREE</name>
<dbReference type="Proteomes" id="UP000193986">
    <property type="component" value="Unassembled WGS sequence"/>
</dbReference>
<gene>
    <name evidence="3" type="ORF">BCR39DRAFT_588833</name>
</gene>
<reference evidence="3 4" key="1">
    <citation type="submission" date="2016-07" db="EMBL/GenBank/DDBJ databases">
        <title>Pervasive Adenine N6-methylation of Active Genes in Fungi.</title>
        <authorList>
            <consortium name="DOE Joint Genome Institute"/>
            <person name="Mondo S.J."/>
            <person name="Dannebaum R.O."/>
            <person name="Kuo R.C."/>
            <person name="Labutti K."/>
            <person name="Haridas S."/>
            <person name="Kuo A."/>
            <person name="Salamov A."/>
            <person name="Ahrendt S.R."/>
            <person name="Lipzen A."/>
            <person name="Sullivan W."/>
            <person name="Andreopoulos W.B."/>
            <person name="Clum A."/>
            <person name="Lindquist E."/>
            <person name="Daum C."/>
            <person name="Ramamoorthy G.K."/>
            <person name="Gryganskyi A."/>
            <person name="Culley D."/>
            <person name="Magnuson J.K."/>
            <person name="James T.Y."/>
            <person name="O'Malley M.A."/>
            <person name="Stajich J.E."/>
            <person name="Spatafora J.W."/>
            <person name="Visel A."/>
            <person name="Grigoriev I.V."/>
        </authorList>
    </citation>
    <scope>NUCLEOTIDE SEQUENCE [LARGE SCALE GENOMIC DNA]</scope>
    <source>
        <strain evidence="3 4">68-887.2</strain>
    </source>
</reference>